<organism evidence="1 2">
    <name type="scientific">Bosea robiniae</name>
    <dbReference type="NCBI Taxonomy" id="1036780"/>
    <lineage>
        <taxon>Bacteria</taxon>
        <taxon>Pseudomonadati</taxon>
        <taxon>Pseudomonadota</taxon>
        <taxon>Alphaproteobacteria</taxon>
        <taxon>Hyphomicrobiales</taxon>
        <taxon>Boseaceae</taxon>
        <taxon>Bosea</taxon>
    </lineage>
</organism>
<keyword evidence="2" id="KW-1185">Reference proteome</keyword>
<sequence>MLSPVLMLMFPLTWQDGDSLAQTASDLVKPLRPANPIAAAIPAIGSIFIG</sequence>
<accession>A0ABY0P2A7</accession>
<reference evidence="1 2" key="1">
    <citation type="submission" date="2016-10" db="EMBL/GenBank/DDBJ databases">
        <authorList>
            <person name="Varghese N."/>
            <person name="Submissions S."/>
        </authorList>
    </citation>
    <scope>NUCLEOTIDE SEQUENCE [LARGE SCALE GENOMIC DNA]</scope>
    <source>
        <strain evidence="1 2">DSM 26672</strain>
    </source>
</reference>
<evidence type="ECO:0000313" key="2">
    <source>
        <dbReference type="Proteomes" id="UP000199468"/>
    </source>
</evidence>
<name>A0ABY0P2A7_9HYPH</name>
<dbReference type="EMBL" id="FNBZ01000005">
    <property type="protein sequence ID" value="SDG84062.1"/>
    <property type="molecule type" value="Genomic_DNA"/>
</dbReference>
<protein>
    <submittedName>
        <fullName evidence="1">Uncharacterized protein</fullName>
    </submittedName>
</protein>
<proteinExistence type="predicted"/>
<comment type="caution">
    <text evidence="1">The sequence shown here is derived from an EMBL/GenBank/DDBJ whole genome shotgun (WGS) entry which is preliminary data.</text>
</comment>
<dbReference type="Proteomes" id="UP000199468">
    <property type="component" value="Unassembled WGS sequence"/>
</dbReference>
<evidence type="ECO:0000313" key="1">
    <source>
        <dbReference type="EMBL" id="SDG84062.1"/>
    </source>
</evidence>
<gene>
    <name evidence="1" type="ORF">SAMN05421844_105419</name>
</gene>